<dbReference type="Pfam" id="PF13531">
    <property type="entry name" value="SBP_bac_11"/>
    <property type="match status" value="1"/>
</dbReference>
<keyword evidence="2" id="KW-1133">Transmembrane helix</keyword>
<sequence>MSAGGPSLRRERRRSEQRARRRRGTRWTIIGAATLVLLFGGGVATALMLNSPGPSTEADGADEAPQSAEPIVFPEDEPAAAAGASPCTSVKVLSSFENAEMMSRLVDGYNAQPRDVDGTCVTAVATKDKSGLVAEDASHSFTGIPEEERPTVWVPDASSWIGLTRATGGGAAVPAESTSLGASDIVLAMPETLADAIGWHDDAPTWGEVYDAAEDENTWSDLGHPEWGTFKLGKTSPLVASSGEAALLSSYGTAAGSGGDLTREEVLDTDVTEEVRQHELATSHYMATPEHFLWHARQSEDKGSVADFLSAVIVDEKSVWDYNRGITSRDGVTRIASDPPVEKLVPIYPTDGFYVADNPAVVLTGAWVDDIEAAAAQDFLQFAVTKQGQRIVRETGYRDLNGVFDPLVAEVGQFAVDPPGALPYPRGSVIRAAHASFPEVRKRAEVLFLVDVSGSMEEPIAGGITKLAGAKNAITQALDHFTPGDNVGLAAFSAVDMDPISPGLVSPVADIGDTRTDFLRALGALRPIEFTPLYAAVDEFAKQRAADWQPDRINAIVLLSDGQNEYFGPSVTAPQMIVNLQQLHHHETPVLVFTLAYGANADVATLQSISSATGAHYYDATDPTKVGDVLGDLVTSF</sequence>
<dbReference type="RefSeq" id="WP_232497577.1">
    <property type="nucleotide sequence ID" value="NZ_BAAANH010000004.1"/>
</dbReference>
<proteinExistence type="predicted"/>
<evidence type="ECO:0000313" key="4">
    <source>
        <dbReference type="EMBL" id="GAA1762473.1"/>
    </source>
</evidence>
<protein>
    <submittedName>
        <fullName evidence="4">Substrate-binding and VWA domain-containing protein</fullName>
    </submittedName>
</protein>
<dbReference type="Pfam" id="PF00092">
    <property type="entry name" value="VWA"/>
    <property type="match status" value="1"/>
</dbReference>
<feature type="region of interest" description="Disordered" evidence="1">
    <location>
        <begin position="1"/>
        <end position="23"/>
    </location>
</feature>
<dbReference type="SUPFAM" id="SSF53300">
    <property type="entry name" value="vWA-like"/>
    <property type="match status" value="1"/>
</dbReference>
<evidence type="ECO:0000313" key="5">
    <source>
        <dbReference type="Proteomes" id="UP001500506"/>
    </source>
</evidence>
<feature type="transmembrane region" description="Helical" evidence="2">
    <location>
        <begin position="27"/>
        <end position="49"/>
    </location>
</feature>
<dbReference type="InterPro" id="IPR002035">
    <property type="entry name" value="VWF_A"/>
</dbReference>
<evidence type="ECO:0000259" key="3">
    <source>
        <dbReference type="PROSITE" id="PS50234"/>
    </source>
</evidence>
<organism evidence="4 5">
    <name type="scientific">Agromyces humatus</name>
    <dbReference type="NCBI Taxonomy" id="279573"/>
    <lineage>
        <taxon>Bacteria</taxon>
        <taxon>Bacillati</taxon>
        <taxon>Actinomycetota</taxon>
        <taxon>Actinomycetes</taxon>
        <taxon>Micrococcales</taxon>
        <taxon>Microbacteriaceae</taxon>
        <taxon>Agromyces</taxon>
    </lineage>
</organism>
<dbReference type="InterPro" id="IPR036465">
    <property type="entry name" value="vWFA_dom_sf"/>
</dbReference>
<dbReference type="SUPFAM" id="SSF53850">
    <property type="entry name" value="Periplasmic binding protein-like II"/>
    <property type="match status" value="1"/>
</dbReference>
<name>A0ABN2KPX6_9MICO</name>
<dbReference type="Proteomes" id="UP001500506">
    <property type="component" value="Unassembled WGS sequence"/>
</dbReference>
<dbReference type="SMART" id="SM00327">
    <property type="entry name" value="VWA"/>
    <property type="match status" value="1"/>
</dbReference>
<gene>
    <name evidence="4" type="ORF">GCM10009747_22340</name>
</gene>
<keyword evidence="2" id="KW-0472">Membrane</keyword>
<dbReference type="Gene3D" id="3.40.50.410">
    <property type="entry name" value="von Willebrand factor, type A domain"/>
    <property type="match status" value="1"/>
</dbReference>
<keyword evidence="5" id="KW-1185">Reference proteome</keyword>
<keyword evidence="2" id="KW-0812">Transmembrane</keyword>
<dbReference type="EMBL" id="BAAANH010000004">
    <property type="protein sequence ID" value="GAA1762473.1"/>
    <property type="molecule type" value="Genomic_DNA"/>
</dbReference>
<reference evidence="4 5" key="1">
    <citation type="journal article" date="2019" name="Int. J. Syst. Evol. Microbiol.">
        <title>The Global Catalogue of Microorganisms (GCM) 10K type strain sequencing project: providing services to taxonomists for standard genome sequencing and annotation.</title>
        <authorList>
            <consortium name="The Broad Institute Genomics Platform"/>
            <consortium name="The Broad Institute Genome Sequencing Center for Infectious Disease"/>
            <person name="Wu L."/>
            <person name="Ma J."/>
        </authorList>
    </citation>
    <scope>NUCLEOTIDE SEQUENCE [LARGE SCALE GENOMIC DNA]</scope>
    <source>
        <strain evidence="4 5">JCM 14319</strain>
    </source>
</reference>
<feature type="domain" description="VWFA" evidence="3">
    <location>
        <begin position="445"/>
        <end position="633"/>
    </location>
</feature>
<evidence type="ECO:0000256" key="2">
    <source>
        <dbReference type="SAM" id="Phobius"/>
    </source>
</evidence>
<evidence type="ECO:0000256" key="1">
    <source>
        <dbReference type="SAM" id="MobiDB-lite"/>
    </source>
</evidence>
<accession>A0ABN2KPX6</accession>
<dbReference type="PROSITE" id="PS50234">
    <property type="entry name" value="VWFA"/>
    <property type="match status" value="1"/>
</dbReference>
<comment type="caution">
    <text evidence="4">The sequence shown here is derived from an EMBL/GenBank/DDBJ whole genome shotgun (WGS) entry which is preliminary data.</text>
</comment>